<dbReference type="InterPro" id="IPR011010">
    <property type="entry name" value="DNA_brk_join_enz"/>
</dbReference>
<keyword evidence="1 3" id="KW-0238">DNA-binding</keyword>
<keyword evidence="7" id="KW-1185">Reference proteome</keyword>
<dbReference type="PROSITE" id="PS51900">
    <property type="entry name" value="CB"/>
    <property type="match status" value="1"/>
</dbReference>
<dbReference type="PANTHER" id="PTHR30349:SF91">
    <property type="entry name" value="INTA PROTEIN"/>
    <property type="match status" value="1"/>
</dbReference>
<evidence type="ECO:0000256" key="1">
    <source>
        <dbReference type="ARBA" id="ARBA00023125"/>
    </source>
</evidence>
<dbReference type="EMBL" id="JACHJL010000003">
    <property type="protein sequence ID" value="MBB5934472.1"/>
    <property type="molecule type" value="Genomic_DNA"/>
</dbReference>
<dbReference type="InterPro" id="IPR050090">
    <property type="entry name" value="Tyrosine_recombinase_XerCD"/>
</dbReference>
<dbReference type="GO" id="GO:0003677">
    <property type="term" value="F:DNA binding"/>
    <property type="evidence" value="ECO:0007669"/>
    <property type="project" value="UniProtKB-UniRule"/>
</dbReference>
<dbReference type="Pfam" id="PF00589">
    <property type="entry name" value="Phage_integrase"/>
    <property type="match status" value="1"/>
</dbReference>
<evidence type="ECO:0000259" key="5">
    <source>
        <dbReference type="PROSITE" id="PS51900"/>
    </source>
</evidence>
<feature type="domain" description="Core-binding (CB)" evidence="5">
    <location>
        <begin position="71"/>
        <end position="153"/>
    </location>
</feature>
<dbReference type="GO" id="GO:0015074">
    <property type="term" value="P:DNA integration"/>
    <property type="evidence" value="ECO:0007669"/>
    <property type="project" value="UniProtKB-KW"/>
</dbReference>
<reference evidence="6 7" key="1">
    <citation type="submission" date="2020-08" db="EMBL/GenBank/DDBJ databases">
        <title>Genomic Encyclopedia of Type Strains, Phase III (KMG-III): the genomes of soil and plant-associated and newly described type strains.</title>
        <authorList>
            <person name="Whitman W."/>
        </authorList>
    </citation>
    <scope>NUCLEOTIDE SEQUENCE [LARGE SCALE GENOMIC DNA]</scope>
    <source>
        <strain evidence="6 7">CECT 8305</strain>
    </source>
</reference>
<evidence type="ECO:0000256" key="2">
    <source>
        <dbReference type="ARBA" id="ARBA00023172"/>
    </source>
</evidence>
<dbReference type="CDD" id="cd01189">
    <property type="entry name" value="INT_ICEBs1_C_like"/>
    <property type="match status" value="1"/>
</dbReference>
<protein>
    <submittedName>
        <fullName evidence="6">Integrase</fullName>
    </submittedName>
</protein>
<dbReference type="InterPro" id="IPR002104">
    <property type="entry name" value="Integrase_catalytic"/>
</dbReference>
<evidence type="ECO:0000259" key="4">
    <source>
        <dbReference type="PROSITE" id="PS51898"/>
    </source>
</evidence>
<name>A0A7W9UXC5_9ACTN</name>
<dbReference type="Gene3D" id="1.10.443.10">
    <property type="entry name" value="Intergrase catalytic core"/>
    <property type="match status" value="1"/>
</dbReference>
<dbReference type="PANTHER" id="PTHR30349">
    <property type="entry name" value="PHAGE INTEGRASE-RELATED"/>
    <property type="match status" value="1"/>
</dbReference>
<keyword evidence="2" id="KW-0233">DNA recombination</keyword>
<gene>
    <name evidence="6" type="ORF">FHS42_001519</name>
</gene>
<dbReference type="SUPFAM" id="SSF56349">
    <property type="entry name" value="DNA breaking-rejoining enzymes"/>
    <property type="match status" value="1"/>
</dbReference>
<evidence type="ECO:0000256" key="3">
    <source>
        <dbReference type="PROSITE-ProRule" id="PRU01248"/>
    </source>
</evidence>
<organism evidence="6 7">
    <name type="scientific">Streptomyces zagrosensis</name>
    <dbReference type="NCBI Taxonomy" id="1042984"/>
    <lineage>
        <taxon>Bacteria</taxon>
        <taxon>Bacillati</taxon>
        <taxon>Actinomycetota</taxon>
        <taxon>Actinomycetes</taxon>
        <taxon>Kitasatosporales</taxon>
        <taxon>Streptomycetaceae</taxon>
        <taxon>Streptomyces</taxon>
    </lineage>
</organism>
<dbReference type="Proteomes" id="UP000588098">
    <property type="component" value="Unassembled WGS sequence"/>
</dbReference>
<accession>A0A7W9UXC5</accession>
<evidence type="ECO:0000313" key="7">
    <source>
        <dbReference type="Proteomes" id="UP000588098"/>
    </source>
</evidence>
<dbReference type="GO" id="GO:0006310">
    <property type="term" value="P:DNA recombination"/>
    <property type="evidence" value="ECO:0007669"/>
    <property type="project" value="UniProtKB-KW"/>
</dbReference>
<feature type="domain" description="Tyr recombinase" evidence="4">
    <location>
        <begin position="174"/>
        <end position="370"/>
    </location>
</feature>
<sequence>MPPQRKRNPNGAGTITKRKDGRYQAAVYVPQPDGTRARKFAYGKTWAECDAKRRALLDKAANGIPVPTRSAKLAEWLPYWLDHVIRPNRKRSTYSKYAMHVRLYLVPLLGAKRLETLGPRQVRTFLAEVTRRRSAATAKEAHRVLRTALTSACREELVTRNVAALVEAPKVISRDLTPWTLDETLTFLEAARRDPLYAAFVLAIAMGLRRGEVLGLRWSDVDLDQRFIRVSNQVQRIGGELHQGTTKTGKARPVPLPLICLAALRWHRLRQAADAAKYGRKPDPAGLVFTTRTGRPVEPRNLNRSFSRLTATAGLRPIRLHDARHGCATLLTAAGVAPRVLMEILGHSQISMTMDVYTHVTQDTQREAINHMDRLLKRRPGRPDDHA</sequence>
<dbReference type="InterPro" id="IPR044068">
    <property type="entry name" value="CB"/>
</dbReference>
<comment type="caution">
    <text evidence="6">The sequence shown here is derived from an EMBL/GenBank/DDBJ whole genome shotgun (WGS) entry which is preliminary data.</text>
</comment>
<dbReference type="RefSeq" id="WP_184570004.1">
    <property type="nucleotide sequence ID" value="NZ_JACHJL010000003.1"/>
</dbReference>
<dbReference type="PROSITE" id="PS51898">
    <property type="entry name" value="TYR_RECOMBINASE"/>
    <property type="match status" value="1"/>
</dbReference>
<dbReference type="InterPro" id="IPR010998">
    <property type="entry name" value="Integrase_recombinase_N"/>
</dbReference>
<dbReference type="AlphaFoldDB" id="A0A7W9UXC5"/>
<dbReference type="InterPro" id="IPR013762">
    <property type="entry name" value="Integrase-like_cat_sf"/>
</dbReference>
<evidence type="ECO:0000313" key="6">
    <source>
        <dbReference type="EMBL" id="MBB5934472.1"/>
    </source>
</evidence>
<dbReference type="Gene3D" id="1.10.150.130">
    <property type="match status" value="1"/>
</dbReference>
<proteinExistence type="predicted"/>